<reference evidence="4" key="2">
    <citation type="submission" date="2020-09" db="EMBL/GenBank/DDBJ databases">
        <authorList>
            <person name="Sun Q."/>
            <person name="Ohkuma M."/>
        </authorList>
    </citation>
    <scope>NUCLEOTIDE SEQUENCE</scope>
    <source>
        <strain evidence="4">JCM 4834</strain>
    </source>
</reference>
<keyword evidence="2" id="KW-0732">Signal</keyword>
<dbReference type="GO" id="GO:0005975">
    <property type="term" value="P:carbohydrate metabolic process"/>
    <property type="evidence" value="ECO:0007669"/>
    <property type="project" value="InterPro"/>
</dbReference>
<accession>A0A918V7B3</accession>
<dbReference type="SUPFAM" id="SSF49785">
    <property type="entry name" value="Galactose-binding domain-like"/>
    <property type="match status" value="1"/>
</dbReference>
<proteinExistence type="predicted"/>
<sequence>MHARMRSLVTAALLAGAVTVLPTAPAHAAGSVVKVTGSQGDWQLRVDGSPYVVKGVTWGPSPADAGRLLPDVKSLGANTIRTWGTDATSRQLFDAASANGIKVVAGFWLQPGGGPGSGGCTDYVTDTAYKNTMLAEFSRWVEAYRDHPAVLMWNVGNESVLGLQNCYGGAELENQRNAYTAFVNDVAKAVHRIDANHPVTSTDAWVGAWPYYKRNSPDLDLYSVNSYKEVCGVRQAWEQGGYTKPYLITETGPAGEWEVPNDANGVPLEPGDQAKADGYTNAWNCVKGHQGVALGATVFHYGTEYDFGGHWFNLTPAGERRSMYYAVKRAYGGNTAGDNLPPTVSVPSVPDAGAVPAGRELTVRAPATDPEGDALAYEVLWGSKYVDGGGGLVSAPSTHLGGGTLKVTAPAKTGVWKLYVKVKDGRGNVGVEQRSVRVVPPPVAGTDVALNRPTTASTFQNDGYGGCPCTPQLATDGRNDTRWASSWADPQWLQVDLGSVRQLKHAQLVWEGAYGKAYTIRVSDDGRNWRTAYATSTGDGGIDDFDITASGRYVRLELTQRGTGYGYSLFHFGVYA</sequence>
<dbReference type="Pfam" id="PF00754">
    <property type="entry name" value="F5_F8_type_C"/>
    <property type="match status" value="1"/>
</dbReference>
<dbReference type="EMBL" id="BMVX01000012">
    <property type="protein sequence ID" value="GGZ72290.1"/>
    <property type="molecule type" value="Genomic_DNA"/>
</dbReference>
<evidence type="ECO:0000259" key="3">
    <source>
        <dbReference type="PROSITE" id="PS50022"/>
    </source>
</evidence>
<evidence type="ECO:0000256" key="1">
    <source>
        <dbReference type="ARBA" id="ARBA00023295"/>
    </source>
</evidence>
<dbReference type="Proteomes" id="UP000634660">
    <property type="component" value="Unassembled WGS sequence"/>
</dbReference>
<dbReference type="PANTHER" id="PTHR43730">
    <property type="entry name" value="BETA-MANNOSIDASE"/>
    <property type="match status" value="1"/>
</dbReference>
<reference evidence="4" key="1">
    <citation type="journal article" date="2014" name="Int. J. Syst. Evol. Microbiol.">
        <title>Complete genome sequence of Corynebacterium casei LMG S-19264T (=DSM 44701T), isolated from a smear-ripened cheese.</title>
        <authorList>
            <consortium name="US DOE Joint Genome Institute (JGI-PGF)"/>
            <person name="Walter F."/>
            <person name="Albersmeier A."/>
            <person name="Kalinowski J."/>
            <person name="Ruckert C."/>
        </authorList>
    </citation>
    <scope>NUCLEOTIDE SEQUENCE</scope>
    <source>
        <strain evidence="4">JCM 4834</strain>
    </source>
</reference>
<dbReference type="SUPFAM" id="SSF51445">
    <property type="entry name" value="(Trans)glycosidases"/>
    <property type="match status" value="1"/>
</dbReference>
<feature type="domain" description="F5/8 type C" evidence="3">
    <location>
        <begin position="438"/>
        <end position="576"/>
    </location>
</feature>
<feature type="signal peptide" evidence="2">
    <location>
        <begin position="1"/>
        <end position="28"/>
    </location>
</feature>
<name>A0A918V7B3_9ACTN</name>
<evidence type="ECO:0000313" key="5">
    <source>
        <dbReference type="Proteomes" id="UP000634660"/>
    </source>
</evidence>
<dbReference type="InterPro" id="IPR017853">
    <property type="entry name" value="GH"/>
</dbReference>
<dbReference type="InterPro" id="IPR000421">
    <property type="entry name" value="FA58C"/>
</dbReference>
<dbReference type="InterPro" id="IPR008979">
    <property type="entry name" value="Galactose-bd-like_sf"/>
</dbReference>
<dbReference type="Gene3D" id="3.20.20.80">
    <property type="entry name" value="Glycosidases"/>
    <property type="match status" value="1"/>
</dbReference>
<dbReference type="PROSITE" id="PS50022">
    <property type="entry name" value="FA58C_3"/>
    <property type="match status" value="1"/>
</dbReference>
<organism evidence="4 5">
    <name type="scientific">Streptomyces subrutilus</name>
    <dbReference type="NCBI Taxonomy" id="36818"/>
    <lineage>
        <taxon>Bacteria</taxon>
        <taxon>Bacillati</taxon>
        <taxon>Actinomycetota</taxon>
        <taxon>Actinomycetes</taxon>
        <taxon>Kitasatosporales</taxon>
        <taxon>Streptomycetaceae</taxon>
        <taxon>Streptomyces</taxon>
    </lineage>
</organism>
<evidence type="ECO:0000256" key="2">
    <source>
        <dbReference type="SAM" id="SignalP"/>
    </source>
</evidence>
<protein>
    <recommendedName>
        <fullName evidence="3">F5/8 type C domain-containing protein</fullName>
    </recommendedName>
</protein>
<keyword evidence="1" id="KW-0378">Hydrolase</keyword>
<comment type="caution">
    <text evidence="4">The sequence shown here is derived from an EMBL/GenBank/DDBJ whole genome shotgun (WGS) entry which is preliminary data.</text>
</comment>
<dbReference type="AlphaFoldDB" id="A0A918V7B3"/>
<dbReference type="GO" id="GO:0006516">
    <property type="term" value="P:glycoprotein catabolic process"/>
    <property type="evidence" value="ECO:0007669"/>
    <property type="project" value="TreeGrafter"/>
</dbReference>
<evidence type="ECO:0000313" key="4">
    <source>
        <dbReference type="EMBL" id="GGZ72290.1"/>
    </source>
</evidence>
<dbReference type="GO" id="GO:0004567">
    <property type="term" value="F:beta-mannosidase activity"/>
    <property type="evidence" value="ECO:0007669"/>
    <property type="project" value="TreeGrafter"/>
</dbReference>
<dbReference type="InterPro" id="IPR006103">
    <property type="entry name" value="Glyco_hydro_2_cat"/>
</dbReference>
<dbReference type="Pfam" id="PF02836">
    <property type="entry name" value="Glyco_hydro_2_C"/>
    <property type="match status" value="1"/>
</dbReference>
<gene>
    <name evidence="4" type="ORF">GCM10010371_35200</name>
</gene>
<dbReference type="Gene3D" id="2.60.120.260">
    <property type="entry name" value="Galactose-binding domain-like"/>
    <property type="match status" value="1"/>
</dbReference>
<dbReference type="InterPro" id="IPR050887">
    <property type="entry name" value="Beta-mannosidase_GH2"/>
</dbReference>
<feature type="chain" id="PRO_5037332859" description="F5/8 type C domain-containing protein" evidence="2">
    <location>
        <begin position="29"/>
        <end position="576"/>
    </location>
</feature>
<dbReference type="PANTHER" id="PTHR43730:SF1">
    <property type="entry name" value="BETA-MANNOSIDASE"/>
    <property type="match status" value="1"/>
</dbReference>
<keyword evidence="1" id="KW-0326">Glycosidase</keyword>